<organism evidence="4 5">
    <name type="scientific">Gehongia tenuis</name>
    <dbReference type="NCBI Taxonomy" id="2763655"/>
    <lineage>
        <taxon>Bacteria</taxon>
        <taxon>Bacillati</taxon>
        <taxon>Bacillota</taxon>
        <taxon>Clostridia</taxon>
        <taxon>Christensenellales</taxon>
        <taxon>Christensenellaceae</taxon>
        <taxon>Gehongia</taxon>
    </lineage>
</organism>
<keyword evidence="3" id="KW-0732">Signal</keyword>
<evidence type="ECO:0000256" key="3">
    <source>
        <dbReference type="SAM" id="SignalP"/>
    </source>
</evidence>
<evidence type="ECO:0000256" key="2">
    <source>
        <dbReference type="SAM" id="Phobius"/>
    </source>
</evidence>
<dbReference type="AlphaFoldDB" id="A0A926D478"/>
<dbReference type="EMBL" id="JACRSR010000001">
    <property type="protein sequence ID" value="MBC8530951.1"/>
    <property type="molecule type" value="Genomic_DNA"/>
</dbReference>
<keyword evidence="2" id="KW-0812">Transmembrane</keyword>
<keyword evidence="5" id="KW-1185">Reference proteome</keyword>
<dbReference type="Proteomes" id="UP000623172">
    <property type="component" value="Unassembled WGS sequence"/>
</dbReference>
<reference evidence="4" key="1">
    <citation type="submission" date="2020-08" db="EMBL/GenBank/DDBJ databases">
        <title>Genome public.</title>
        <authorList>
            <person name="Liu C."/>
            <person name="Sun Q."/>
        </authorList>
    </citation>
    <scope>NUCLEOTIDE SEQUENCE</scope>
    <source>
        <strain evidence="4">NSJ-53</strain>
    </source>
</reference>
<feature type="chain" id="PRO_5037711226" description="Gram-positive cocci surface proteins LPxTG domain-containing protein" evidence="3">
    <location>
        <begin position="29"/>
        <end position="957"/>
    </location>
</feature>
<comment type="caution">
    <text evidence="4">The sequence shown here is derived from an EMBL/GenBank/DDBJ whole genome shotgun (WGS) entry which is preliminary data.</text>
</comment>
<feature type="signal peptide" evidence="3">
    <location>
        <begin position="1"/>
        <end position="28"/>
    </location>
</feature>
<protein>
    <recommendedName>
        <fullName evidence="6">Gram-positive cocci surface proteins LPxTG domain-containing protein</fullName>
    </recommendedName>
</protein>
<evidence type="ECO:0000256" key="1">
    <source>
        <dbReference type="SAM" id="MobiDB-lite"/>
    </source>
</evidence>
<keyword evidence="2" id="KW-1133">Transmembrane helix</keyword>
<dbReference type="InterPro" id="IPR011050">
    <property type="entry name" value="Pectin_lyase_fold/virulence"/>
</dbReference>
<proteinExistence type="predicted"/>
<dbReference type="InterPro" id="IPR012332">
    <property type="entry name" value="Autotransporter_pectin_lyase_C"/>
</dbReference>
<evidence type="ECO:0000313" key="5">
    <source>
        <dbReference type="Proteomes" id="UP000623172"/>
    </source>
</evidence>
<feature type="transmembrane region" description="Helical" evidence="2">
    <location>
        <begin position="929"/>
        <end position="949"/>
    </location>
</feature>
<feature type="compositionally biased region" description="Low complexity" evidence="1">
    <location>
        <begin position="56"/>
        <end position="79"/>
    </location>
</feature>
<evidence type="ECO:0000313" key="4">
    <source>
        <dbReference type="EMBL" id="MBC8530951.1"/>
    </source>
</evidence>
<feature type="region of interest" description="Disordered" evidence="1">
    <location>
        <begin position="36"/>
        <end position="107"/>
    </location>
</feature>
<evidence type="ECO:0008006" key="6">
    <source>
        <dbReference type="Google" id="ProtNLM"/>
    </source>
</evidence>
<dbReference type="SUPFAM" id="SSF51126">
    <property type="entry name" value="Pectin lyase-like"/>
    <property type="match status" value="1"/>
</dbReference>
<gene>
    <name evidence="4" type="ORF">H8696_03725</name>
</gene>
<dbReference type="Gene3D" id="2.160.20.20">
    <property type="match status" value="2"/>
</dbReference>
<sequence length="957" mass="96273">MKRKKKGLLAMTLCAVMAFTAFGGVAFAEGLGAGSASEPTLGASLEPSPSEDTLEEGSPSASAEPSPGAKPSPSAGAGPLPHVSMGTPPAGEGPQPGLMTVPGARNGGVNTPEDFVAALNAGAETIDLSGNIALSSTATITNPVRINLNGFTLSTAGRSKVLSIGADVTIQGPGTISCGDGTSSGPTSSNVVIQVSRGTLTLNNTTVEAGATTGSSSTSQASGGIWLSTGNIILNESKVVGGAYSGPGGEGGYGIWLQGTATRLEAANSTITGGSGTDTSTTDFGSNQAGGGAAIQTSSGDKTVILTNCAVTGGQITSKNKKNANGNGGAAVRMQSGVYLEVTGGTLCGGSTVNAGTGGTGVWLQSGGTMVIKNASVSGGEGANLGEGGTGVLCQSGAMDIKIENTSVKGGDAYDDYAGTALFTGGQNTSGTIKVVGGGVSAGNGPAWSAAPFGVDMQTNASSVQISVTLDDAVVSGGDSGAAVGISAAALDGGKLKLTDSQTQGTVRVGSEGATVEQLKKLAGNTQSVFTDENGNAQFGGKPAGAVEDLRPVYNETAGTYHGTLAEALIEAGPGDTIKLLQSMDLSDAGVLNVSGLTIDLNGKTISAENFTLFFEGSDFILKNGTFDSKGGSYALFIGDESVTDNVIVDGVTLLGGINVYNATNVRLRNVEVTGTLHYAVWCDEGGQVTIESGTFKTNGVAVLGMTEPATDSVLNIEDGTFITNGKPLVLEDGDKWGDPAIKGGTFTVDVSGYLAPGYEIIPGADGTYGVQKHNHSWLAAWTSDETHHWHECGGAACSAANSEKDGYGPHTADGGTVTLEPTAADKGLRTYACTVCKRVLRTEEIPALGHAHSYDGWRFDENGHWKVCSCGETAERGAHTYGAWRTTKAATSSEMGSRERSCTQCGYKQVAAVPIQTDVPSTGHTGGALLWAALALLVSAGLPGAVLYGRRAKSRK</sequence>
<keyword evidence="2" id="KW-0472">Membrane</keyword>
<dbReference type="RefSeq" id="WP_249315019.1">
    <property type="nucleotide sequence ID" value="NZ_JACRSR010000001.1"/>
</dbReference>
<name>A0A926D478_9FIRM</name>
<accession>A0A926D478</accession>